<feature type="domain" description="DUF4174" evidence="3">
    <location>
        <begin position="30"/>
        <end position="145"/>
    </location>
</feature>
<feature type="signal peptide" evidence="2">
    <location>
        <begin position="1"/>
        <end position="21"/>
    </location>
</feature>
<dbReference type="RefSeq" id="WP_265767392.1">
    <property type="nucleotide sequence ID" value="NZ_JAGGJA010000015.1"/>
</dbReference>
<name>A0ABT3PRX2_9BACT</name>
<reference evidence="4 5" key="1">
    <citation type="submission" date="2021-03" db="EMBL/GenBank/DDBJ databases">
        <title>Aliifodinibius sp. nov., a new bacterium isolated from saline soil.</title>
        <authorList>
            <person name="Galisteo C."/>
            <person name="De La Haba R."/>
            <person name="Sanchez-Porro C."/>
            <person name="Ventosa A."/>
        </authorList>
    </citation>
    <scope>NUCLEOTIDE SEQUENCE [LARGE SCALE GENOMIC DNA]</scope>
    <source>
        <strain evidence="4 5">1BSP15-2V2</strain>
    </source>
</reference>
<organism evidence="4 5">
    <name type="scientific">Fodinibius salsisoli</name>
    <dbReference type="NCBI Taxonomy" id="2820877"/>
    <lineage>
        <taxon>Bacteria</taxon>
        <taxon>Pseudomonadati</taxon>
        <taxon>Balneolota</taxon>
        <taxon>Balneolia</taxon>
        <taxon>Balneolales</taxon>
        <taxon>Balneolaceae</taxon>
        <taxon>Fodinibius</taxon>
    </lineage>
</organism>
<evidence type="ECO:0000256" key="2">
    <source>
        <dbReference type="SAM" id="SignalP"/>
    </source>
</evidence>
<keyword evidence="5" id="KW-1185">Reference proteome</keyword>
<feature type="chain" id="PRO_5046821689" evidence="2">
    <location>
        <begin position="22"/>
        <end position="150"/>
    </location>
</feature>
<proteinExistence type="predicted"/>
<comment type="caution">
    <text evidence="4">The sequence shown here is derived from an EMBL/GenBank/DDBJ whole genome shotgun (WGS) entry which is preliminary data.</text>
</comment>
<dbReference type="InterPro" id="IPR025232">
    <property type="entry name" value="DUF4174"/>
</dbReference>
<accession>A0ABT3PRX2</accession>
<evidence type="ECO:0000259" key="3">
    <source>
        <dbReference type="Pfam" id="PF13778"/>
    </source>
</evidence>
<evidence type="ECO:0000313" key="5">
    <source>
        <dbReference type="Proteomes" id="UP001207918"/>
    </source>
</evidence>
<evidence type="ECO:0000313" key="4">
    <source>
        <dbReference type="EMBL" id="MCW9708605.1"/>
    </source>
</evidence>
<dbReference type="Proteomes" id="UP001207918">
    <property type="component" value="Unassembled WGS sequence"/>
</dbReference>
<dbReference type="EMBL" id="JAGGJA010000015">
    <property type="protein sequence ID" value="MCW9708605.1"/>
    <property type="molecule type" value="Genomic_DNA"/>
</dbReference>
<dbReference type="Pfam" id="PF13778">
    <property type="entry name" value="DUF4174"/>
    <property type="match status" value="1"/>
</dbReference>
<keyword evidence="1 2" id="KW-0732">Signal</keyword>
<protein>
    <submittedName>
        <fullName evidence="4">DUF4174 domain-containing protein</fullName>
    </submittedName>
</protein>
<sequence length="150" mass="16927">MLKQISGIILFLIVPATFLMAQNSHSPADLDQYQWENRLLLIFAPSDTSDFFHTQISEFEGRKKGFHDRDLKTLYLLGDGTSQVEGEPISVLATEQLYEDYNVPENTMTVILIGKDGTEKLRTGQLLTILKLFSVIDAMPMRKQEMNGGS</sequence>
<evidence type="ECO:0000256" key="1">
    <source>
        <dbReference type="ARBA" id="ARBA00022729"/>
    </source>
</evidence>
<gene>
    <name evidence="4" type="ORF">J6I44_17220</name>
</gene>